<protein>
    <recommendedName>
        <fullName evidence="3">4Fe-4S ferredoxin-type domain-containing protein</fullName>
    </recommendedName>
</protein>
<feature type="domain" description="4Fe-4S ferredoxin-type" evidence="3">
    <location>
        <begin position="40"/>
        <end position="70"/>
    </location>
</feature>
<evidence type="ECO:0000313" key="5">
    <source>
        <dbReference type="Proteomes" id="UP001208689"/>
    </source>
</evidence>
<evidence type="ECO:0000259" key="3">
    <source>
        <dbReference type="PROSITE" id="PS51379"/>
    </source>
</evidence>
<dbReference type="InterPro" id="IPR029479">
    <property type="entry name" value="Nitroreductase"/>
</dbReference>
<evidence type="ECO:0000256" key="2">
    <source>
        <dbReference type="ARBA" id="ARBA00023002"/>
    </source>
</evidence>
<dbReference type="Pfam" id="PF00881">
    <property type="entry name" value="Nitroreductase"/>
    <property type="match status" value="1"/>
</dbReference>
<dbReference type="CDD" id="cd02143">
    <property type="entry name" value="nitroreductase_FeS-like"/>
    <property type="match status" value="1"/>
</dbReference>
<dbReference type="Pfam" id="PF12838">
    <property type="entry name" value="Fer4_7"/>
    <property type="match status" value="1"/>
</dbReference>
<feature type="domain" description="4Fe-4S ferredoxin-type" evidence="3">
    <location>
        <begin position="2"/>
        <end position="31"/>
    </location>
</feature>
<dbReference type="SUPFAM" id="SSF54862">
    <property type="entry name" value="4Fe-4S ferredoxins"/>
    <property type="match status" value="1"/>
</dbReference>
<reference evidence="4" key="1">
    <citation type="submission" date="2022-09" db="EMBL/GenBank/DDBJ databases">
        <title>Actin cytoskeleton and complex cell architecture in an #Asgard archaeon.</title>
        <authorList>
            <person name="Ponce Toledo R.I."/>
            <person name="Schleper C."/>
            <person name="Rodrigues Oliveira T."/>
            <person name="Wollweber F."/>
            <person name="Xu J."/>
            <person name="Rittmann S."/>
            <person name="Klingl A."/>
            <person name="Pilhofer M."/>
        </authorList>
    </citation>
    <scope>NUCLEOTIDE SEQUENCE</scope>
    <source>
        <strain evidence="4">B-35</strain>
    </source>
</reference>
<dbReference type="InterPro" id="IPR017896">
    <property type="entry name" value="4Fe4S_Fe-S-bd"/>
</dbReference>
<dbReference type="InterPro" id="IPR000415">
    <property type="entry name" value="Nitroreductase-like"/>
</dbReference>
<dbReference type="PROSITE" id="PS51379">
    <property type="entry name" value="4FE4S_FER_2"/>
    <property type="match status" value="2"/>
</dbReference>
<evidence type="ECO:0000313" key="4">
    <source>
        <dbReference type="EMBL" id="UYP46250.1"/>
    </source>
</evidence>
<dbReference type="SUPFAM" id="SSF55469">
    <property type="entry name" value="FMN-dependent nitroreductase-like"/>
    <property type="match status" value="1"/>
</dbReference>
<comment type="similarity">
    <text evidence="1">Belongs to the nitroreductase family.</text>
</comment>
<accession>A0ABY6HS62</accession>
<dbReference type="Gene3D" id="3.40.109.10">
    <property type="entry name" value="NADH Oxidase"/>
    <property type="match status" value="1"/>
</dbReference>
<dbReference type="Proteomes" id="UP001208689">
    <property type="component" value="Chromosome"/>
</dbReference>
<sequence>MRIIRINQEICTRCGQCLSQCSSRLLSFSEKEEGSKNSTKLIFKDPTNSCSLCGHCLAVCPTEAIEYDKGDPCFTSAAILDPKHYSYDNILEILRARRSIRQYHAKAVSREDIKAILEAMRYAPSASNEQNWEYLILTDSKQIQEFSQKVLNMIRLTYKLVSNSLINTLFLWGPTRKLARDPSFLFSMKNLLNRADRGEDPIFFKAPCIILLHSPIYGNLAGNDAGIALTHGMLAARSLGLGTCWIGIAQETMQRIGKFNRWLGIPKGRTVWGMFTLGHPKESFQRAPPREPLRIVWK</sequence>
<dbReference type="EMBL" id="CP104013">
    <property type="protein sequence ID" value="UYP46250.1"/>
    <property type="molecule type" value="Genomic_DNA"/>
</dbReference>
<gene>
    <name evidence="4" type="ORF">NEF87_002535</name>
</gene>
<dbReference type="PROSITE" id="PS00198">
    <property type="entry name" value="4FE4S_FER_1"/>
    <property type="match status" value="1"/>
</dbReference>
<keyword evidence="5" id="KW-1185">Reference proteome</keyword>
<organism evidence="4 5">
    <name type="scientific">Candidatus Lokiarchaeum ossiferum</name>
    <dbReference type="NCBI Taxonomy" id="2951803"/>
    <lineage>
        <taxon>Archaea</taxon>
        <taxon>Promethearchaeati</taxon>
        <taxon>Promethearchaeota</taxon>
        <taxon>Promethearchaeia</taxon>
        <taxon>Promethearchaeales</taxon>
        <taxon>Promethearchaeaceae</taxon>
        <taxon>Candidatus Lokiarchaeum</taxon>
    </lineage>
</organism>
<evidence type="ECO:0000256" key="1">
    <source>
        <dbReference type="ARBA" id="ARBA00007118"/>
    </source>
</evidence>
<proteinExistence type="inferred from homology"/>
<dbReference type="InterPro" id="IPR017900">
    <property type="entry name" value="4Fe4S_Fe_S_CS"/>
</dbReference>
<name>A0ABY6HS62_9ARCH</name>
<keyword evidence="2" id="KW-0560">Oxidoreductase</keyword>
<dbReference type="Gene3D" id="3.30.70.20">
    <property type="match status" value="1"/>
</dbReference>
<dbReference type="PANTHER" id="PTHR43673">
    <property type="entry name" value="NAD(P)H NITROREDUCTASE YDGI-RELATED"/>
    <property type="match status" value="1"/>
</dbReference>
<dbReference type="PANTHER" id="PTHR43673:SF10">
    <property type="entry name" value="NADH DEHYDROGENASE_NAD(P)H NITROREDUCTASE XCC3605-RELATED"/>
    <property type="match status" value="1"/>
</dbReference>